<dbReference type="Pfam" id="PF02881">
    <property type="entry name" value="SRP54_N"/>
    <property type="match status" value="1"/>
</dbReference>
<evidence type="ECO:0000256" key="4">
    <source>
        <dbReference type="ARBA" id="ARBA00022801"/>
    </source>
</evidence>
<keyword evidence="6 9" id="KW-0472">Membrane</keyword>
<feature type="binding site" evidence="9">
    <location>
        <begin position="228"/>
        <end position="232"/>
    </location>
    <ligand>
        <name>GTP</name>
        <dbReference type="ChEBI" id="CHEBI:37565"/>
    </ligand>
</feature>
<feature type="region of interest" description="Disordered" evidence="10">
    <location>
        <begin position="1"/>
        <end position="34"/>
    </location>
</feature>
<name>A0A8J6T755_9DELT</name>
<keyword evidence="4 9" id="KW-0378">Hydrolase</keyword>
<dbReference type="Proteomes" id="UP000650524">
    <property type="component" value="Unassembled WGS sequence"/>
</dbReference>
<dbReference type="CDD" id="cd17874">
    <property type="entry name" value="FtsY"/>
    <property type="match status" value="1"/>
</dbReference>
<dbReference type="PROSITE" id="PS00300">
    <property type="entry name" value="SRP54"/>
    <property type="match status" value="1"/>
</dbReference>
<dbReference type="SMART" id="SM00962">
    <property type="entry name" value="SRP54"/>
    <property type="match status" value="1"/>
</dbReference>
<feature type="binding site" evidence="9">
    <location>
        <begin position="292"/>
        <end position="295"/>
    </location>
    <ligand>
        <name>GTP</name>
        <dbReference type="ChEBI" id="CHEBI:37565"/>
    </ligand>
</feature>
<evidence type="ECO:0000256" key="8">
    <source>
        <dbReference type="ARBA" id="ARBA00048027"/>
    </source>
</evidence>
<dbReference type="EC" id="3.6.5.4" evidence="9"/>
<keyword evidence="1 9" id="KW-1003">Cell membrane</keyword>
<dbReference type="SUPFAM" id="SSF52540">
    <property type="entry name" value="P-loop containing nucleoside triphosphate hydrolases"/>
    <property type="match status" value="1"/>
</dbReference>
<comment type="catalytic activity">
    <reaction evidence="8 9">
        <text>GTP + H2O = GDP + phosphate + H(+)</text>
        <dbReference type="Rhea" id="RHEA:19669"/>
        <dbReference type="ChEBI" id="CHEBI:15377"/>
        <dbReference type="ChEBI" id="CHEBI:15378"/>
        <dbReference type="ChEBI" id="CHEBI:37565"/>
        <dbReference type="ChEBI" id="CHEBI:43474"/>
        <dbReference type="ChEBI" id="CHEBI:58189"/>
        <dbReference type="EC" id="3.6.5.4"/>
    </reaction>
</comment>
<dbReference type="InterPro" id="IPR013822">
    <property type="entry name" value="Signal_recog_particl_SRP54_hlx"/>
</dbReference>
<protein>
    <recommendedName>
        <fullName evidence="9">Signal recognition particle receptor FtsY</fullName>
        <shortName evidence="9">SRP receptor</shortName>
        <ecNumber evidence="9">3.6.5.4</ecNumber>
    </recommendedName>
</protein>
<dbReference type="FunFam" id="1.20.120.140:FF:000002">
    <property type="entry name" value="Signal recognition particle receptor FtsY"/>
    <property type="match status" value="1"/>
</dbReference>
<dbReference type="FunFam" id="3.40.50.300:FF:000053">
    <property type="entry name" value="Signal recognition particle receptor FtsY"/>
    <property type="match status" value="1"/>
</dbReference>
<dbReference type="SMART" id="SM00963">
    <property type="entry name" value="SRP54_N"/>
    <property type="match status" value="1"/>
</dbReference>
<reference evidence="12 13" key="1">
    <citation type="submission" date="2020-08" db="EMBL/GenBank/DDBJ databases">
        <title>Bridging the membrane lipid divide: bacteria of the FCB group superphylum have the potential to synthesize archaeal ether lipids.</title>
        <authorList>
            <person name="Villanueva L."/>
            <person name="Von Meijenfeldt F.A.B."/>
            <person name="Westbye A.B."/>
            <person name="Yadav S."/>
            <person name="Hopmans E.C."/>
            <person name="Dutilh B.E."/>
            <person name="Sinninghe Damste J.S."/>
        </authorList>
    </citation>
    <scope>NUCLEOTIDE SEQUENCE [LARGE SCALE GENOMIC DNA]</scope>
    <source>
        <strain evidence="12">NIOZ-UU27</strain>
    </source>
</reference>
<dbReference type="GO" id="GO:0006614">
    <property type="term" value="P:SRP-dependent cotranslational protein targeting to membrane"/>
    <property type="evidence" value="ECO:0007669"/>
    <property type="project" value="InterPro"/>
</dbReference>
<keyword evidence="3 9" id="KW-0547">Nucleotide-binding</keyword>
<dbReference type="Pfam" id="PF00448">
    <property type="entry name" value="SRP54"/>
    <property type="match status" value="1"/>
</dbReference>
<dbReference type="Gene3D" id="1.20.120.140">
    <property type="entry name" value="Signal recognition particle SRP54, nucleotide-binding domain"/>
    <property type="match status" value="1"/>
</dbReference>
<evidence type="ECO:0000313" key="13">
    <source>
        <dbReference type="Proteomes" id="UP000650524"/>
    </source>
</evidence>
<feature type="binding site" evidence="9">
    <location>
        <begin position="146"/>
        <end position="153"/>
    </location>
    <ligand>
        <name>GTP</name>
        <dbReference type="ChEBI" id="CHEBI:37565"/>
    </ligand>
</feature>
<dbReference type="GO" id="GO:0005047">
    <property type="term" value="F:signal recognition particle binding"/>
    <property type="evidence" value="ECO:0007669"/>
    <property type="project" value="TreeGrafter"/>
</dbReference>
<sequence length="340" mass="36776">MAFFKKKKGKGQESSSTTPGKEPVQTIPDSNTLNQKKGRFRRLRQGLSKTRSSLTGRLDRLFLGKKEITEELLEDLEEILFTSDIGVATTQELIDSVQEKVARKELKDPEKLKIALKEHMLSFLNVGAVEHPSPGPGEPLVIMVVGVNGVGKTTTIGKAASRFRSDGKEVLLVAADTFRAAAVEQLTIWGERVGATVIKQDTGSDPSAVAFDALTAAVARKVDVVLIDTAGRLHTKINLMEELQKIHRVIGGKLPGAPHEVWLVLDATTGQNAIAQAKTFNERFGVTSIILTKLDGTAKGGIVVGISGELDIPIKFIGIGEKMDDLRPFDAADFVQAIFD</sequence>
<dbReference type="SMART" id="SM00382">
    <property type="entry name" value="AAA"/>
    <property type="match status" value="1"/>
</dbReference>
<keyword evidence="7 9" id="KW-0675">Receptor</keyword>
<dbReference type="NCBIfam" id="TIGR00064">
    <property type="entry name" value="ftsY"/>
    <property type="match status" value="1"/>
</dbReference>
<dbReference type="EMBL" id="JACNJD010000155">
    <property type="protein sequence ID" value="MBC8176694.1"/>
    <property type="molecule type" value="Genomic_DNA"/>
</dbReference>
<dbReference type="AlphaFoldDB" id="A0A8J6T755"/>
<dbReference type="InterPro" id="IPR027417">
    <property type="entry name" value="P-loop_NTPase"/>
</dbReference>
<evidence type="ECO:0000256" key="3">
    <source>
        <dbReference type="ARBA" id="ARBA00022741"/>
    </source>
</evidence>
<evidence type="ECO:0000256" key="10">
    <source>
        <dbReference type="SAM" id="MobiDB-lite"/>
    </source>
</evidence>
<keyword evidence="5 9" id="KW-0342">GTP-binding</keyword>
<dbReference type="HAMAP" id="MF_00920">
    <property type="entry name" value="FtsY"/>
    <property type="match status" value="1"/>
</dbReference>
<comment type="function">
    <text evidence="9">Involved in targeting and insertion of nascent membrane proteins into the cytoplasmic membrane. Acts as a receptor for the complex formed by the signal recognition particle (SRP) and the ribosome-nascent chain (RNC).</text>
</comment>
<evidence type="ECO:0000256" key="5">
    <source>
        <dbReference type="ARBA" id="ARBA00023134"/>
    </source>
</evidence>
<dbReference type="GO" id="GO:0003924">
    <property type="term" value="F:GTPase activity"/>
    <property type="evidence" value="ECO:0007669"/>
    <property type="project" value="UniProtKB-UniRule"/>
</dbReference>
<evidence type="ECO:0000259" key="11">
    <source>
        <dbReference type="PROSITE" id="PS00300"/>
    </source>
</evidence>
<accession>A0A8J6T755</accession>
<dbReference type="PANTHER" id="PTHR43134:SF1">
    <property type="entry name" value="SIGNAL RECOGNITION PARTICLE RECEPTOR SUBUNIT ALPHA"/>
    <property type="match status" value="1"/>
</dbReference>
<dbReference type="InterPro" id="IPR042101">
    <property type="entry name" value="SRP54_N_sf"/>
</dbReference>
<proteinExistence type="inferred from homology"/>
<gene>
    <name evidence="9 12" type="primary">ftsY</name>
    <name evidence="12" type="ORF">H8E19_04755</name>
</gene>
<dbReference type="InterPro" id="IPR036225">
    <property type="entry name" value="SRP/SRP_N"/>
</dbReference>
<evidence type="ECO:0000256" key="7">
    <source>
        <dbReference type="ARBA" id="ARBA00023170"/>
    </source>
</evidence>
<dbReference type="SUPFAM" id="SSF47364">
    <property type="entry name" value="Domain of the SRP/SRP receptor G-proteins"/>
    <property type="match status" value="1"/>
</dbReference>
<dbReference type="InterPro" id="IPR004390">
    <property type="entry name" value="SR_rcpt_FtsY"/>
</dbReference>
<keyword evidence="2 9" id="KW-0963">Cytoplasm</keyword>
<dbReference type="InterPro" id="IPR000897">
    <property type="entry name" value="SRP54_GTPase_dom"/>
</dbReference>
<evidence type="ECO:0000313" key="12">
    <source>
        <dbReference type="EMBL" id="MBC8176694.1"/>
    </source>
</evidence>
<evidence type="ECO:0000256" key="1">
    <source>
        <dbReference type="ARBA" id="ARBA00022475"/>
    </source>
</evidence>
<dbReference type="InterPro" id="IPR003593">
    <property type="entry name" value="AAA+_ATPase"/>
</dbReference>
<dbReference type="GO" id="GO:0005737">
    <property type="term" value="C:cytoplasm"/>
    <property type="evidence" value="ECO:0007669"/>
    <property type="project" value="UniProtKB-SubCell"/>
</dbReference>
<dbReference type="PANTHER" id="PTHR43134">
    <property type="entry name" value="SIGNAL RECOGNITION PARTICLE RECEPTOR SUBUNIT ALPHA"/>
    <property type="match status" value="1"/>
</dbReference>
<comment type="caution">
    <text evidence="12">The sequence shown here is derived from an EMBL/GenBank/DDBJ whole genome shotgun (WGS) entry which is preliminary data.</text>
</comment>
<dbReference type="GO" id="GO:0005525">
    <property type="term" value="F:GTP binding"/>
    <property type="evidence" value="ECO:0007669"/>
    <property type="project" value="UniProtKB-UniRule"/>
</dbReference>
<comment type="subcellular location">
    <subcellularLocation>
        <location evidence="9">Cell membrane</location>
        <topology evidence="9">Peripheral membrane protein</topology>
        <orientation evidence="9">Cytoplasmic side</orientation>
    </subcellularLocation>
    <subcellularLocation>
        <location evidence="9">Cytoplasm</location>
    </subcellularLocation>
</comment>
<evidence type="ECO:0000256" key="6">
    <source>
        <dbReference type="ARBA" id="ARBA00023136"/>
    </source>
</evidence>
<evidence type="ECO:0000256" key="9">
    <source>
        <dbReference type="HAMAP-Rule" id="MF_00920"/>
    </source>
</evidence>
<dbReference type="GO" id="GO:0005886">
    <property type="term" value="C:plasma membrane"/>
    <property type="evidence" value="ECO:0007669"/>
    <property type="project" value="UniProtKB-SubCell"/>
</dbReference>
<comment type="similarity">
    <text evidence="9">Belongs to the GTP-binding SRP family. FtsY subfamily.</text>
</comment>
<comment type="subunit">
    <text evidence="9">Part of the signal recognition particle protein translocation system, which is composed of SRP and FtsY.</text>
</comment>
<evidence type="ECO:0000256" key="2">
    <source>
        <dbReference type="ARBA" id="ARBA00022490"/>
    </source>
</evidence>
<organism evidence="12 13">
    <name type="scientific">Candidatus Desulfacyla euxinica</name>
    <dbReference type="NCBI Taxonomy" id="2841693"/>
    <lineage>
        <taxon>Bacteria</taxon>
        <taxon>Deltaproteobacteria</taxon>
        <taxon>Candidatus Desulfacyla</taxon>
    </lineage>
</organism>
<feature type="domain" description="SRP54-type proteins GTP-binding" evidence="11">
    <location>
        <begin position="313"/>
        <end position="326"/>
    </location>
</feature>
<dbReference type="Gene3D" id="3.40.50.300">
    <property type="entry name" value="P-loop containing nucleotide triphosphate hydrolases"/>
    <property type="match status" value="1"/>
</dbReference>